<sequence length="157" mass="18014">MRNRGVEICIPTPQSTLPSNPLDVASLLNICGIRDIKQQKLLVRIHETLHGTQYKLNEMLQVATFISQQMSKGFGFLKSLRNAFHELCGSLDDRSKKEALRKMEEILLDNFQEELQMESSYDLDSITLRMSDLRCNSRLALIRQQGFLLQSTVQKLT</sequence>
<organism evidence="1 2">
    <name type="scientific">Ceratina calcarata</name>
    <dbReference type="NCBI Taxonomy" id="156304"/>
    <lineage>
        <taxon>Eukaryota</taxon>
        <taxon>Metazoa</taxon>
        <taxon>Ecdysozoa</taxon>
        <taxon>Arthropoda</taxon>
        <taxon>Hexapoda</taxon>
        <taxon>Insecta</taxon>
        <taxon>Pterygota</taxon>
        <taxon>Neoptera</taxon>
        <taxon>Endopterygota</taxon>
        <taxon>Hymenoptera</taxon>
        <taxon>Apocrita</taxon>
        <taxon>Aculeata</taxon>
        <taxon>Apoidea</taxon>
        <taxon>Anthophila</taxon>
        <taxon>Apidae</taxon>
        <taxon>Ceratina</taxon>
        <taxon>Zadontomerus</taxon>
    </lineage>
</organism>
<evidence type="ECO:0000313" key="2">
    <source>
        <dbReference type="RefSeq" id="XP_017879664.1"/>
    </source>
</evidence>
<name>A0AAJ7IYD9_9HYME</name>
<keyword evidence="1" id="KW-1185">Reference proteome</keyword>
<reference evidence="2" key="1">
    <citation type="submission" date="2025-08" db="UniProtKB">
        <authorList>
            <consortium name="RefSeq"/>
        </authorList>
    </citation>
    <scope>IDENTIFICATION</scope>
    <source>
        <tissue evidence="2">Whole body</tissue>
    </source>
</reference>
<dbReference type="KEGG" id="ccal:108624701"/>
<dbReference type="Proteomes" id="UP000694925">
    <property type="component" value="Unplaced"/>
</dbReference>
<accession>A0AAJ7IYD9</accession>
<dbReference type="AlphaFoldDB" id="A0AAJ7IYD9"/>
<evidence type="ECO:0000313" key="1">
    <source>
        <dbReference type="Proteomes" id="UP000694925"/>
    </source>
</evidence>
<dbReference type="RefSeq" id="XP_017879664.1">
    <property type="nucleotide sequence ID" value="XM_018024175.1"/>
</dbReference>
<gene>
    <name evidence="2" type="primary">LOC108624701</name>
</gene>
<dbReference type="GeneID" id="108624701"/>
<proteinExistence type="predicted"/>
<protein>
    <submittedName>
        <fullName evidence="2">Uncharacterized protein LOC108624701</fullName>
    </submittedName>
</protein>